<reference evidence="1 2" key="1">
    <citation type="submission" date="2021-05" db="EMBL/GenBank/DDBJ databases">
        <title>Biocontrol using Exiguobacterium acetylicum SI17 against litchi downy blight caused by Peronophythora litchii.</title>
        <authorList>
            <person name="Zheng L."/>
        </authorList>
    </citation>
    <scope>NUCLEOTIDE SEQUENCE [LARGE SCALE GENOMIC DNA]</scope>
    <source>
        <strain evidence="1 2">SI17</strain>
        <plasmid evidence="1 2">p4</plasmid>
    </source>
</reference>
<name>A0ABX8GF71_EXIAC</name>
<sequence length="165" mass="19739">MSYPPKSYKVHPLFQVLYYSIFEVLNQSKPHLLDYYLDKAVGKDERIRLSRFGFNELFIDMVNQFEKALQENDYDELILKIDMNERTSKLRKAYVNTPFTPEILTANHFRIPPATIRQVQVLKRETLREVVEQSTLFYMTLLSETEFELVYEVFERYLDSGKLFT</sequence>
<evidence type="ECO:0000313" key="1">
    <source>
        <dbReference type="EMBL" id="QWB31989.1"/>
    </source>
</evidence>
<dbReference type="EMBL" id="CP075901">
    <property type="protein sequence ID" value="QWB31989.1"/>
    <property type="molecule type" value="Genomic_DNA"/>
</dbReference>
<dbReference type="Proteomes" id="UP000679498">
    <property type="component" value="Plasmid p4"/>
</dbReference>
<accession>A0ABX8GF71</accession>
<geneLocation type="plasmid" evidence="1 2">
    <name>p4</name>
</geneLocation>
<gene>
    <name evidence="1" type="ORF">KKI46_17670</name>
</gene>
<organism evidence="1 2">
    <name type="scientific">Exiguobacterium acetylicum</name>
    <name type="common">Brevibacterium acetylicum</name>
    <dbReference type="NCBI Taxonomy" id="41170"/>
    <lineage>
        <taxon>Bacteria</taxon>
        <taxon>Bacillati</taxon>
        <taxon>Bacillota</taxon>
        <taxon>Bacilli</taxon>
        <taxon>Bacillales</taxon>
        <taxon>Bacillales Family XII. Incertae Sedis</taxon>
        <taxon>Exiguobacterium</taxon>
    </lineage>
</organism>
<dbReference type="RefSeq" id="WP_214814207.1">
    <property type="nucleotide sequence ID" value="NZ_CP075901.1"/>
</dbReference>
<dbReference type="GeneID" id="88813536"/>
<keyword evidence="1" id="KW-0614">Plasmid</keyword>
<evidence type="ECO:0000313" key="2">
    <source>
        <dbReference type="Proteomes" id="UP000679498"/>
    </source>
</evidence>
<protein>
    <submittedName>
        <fullName evidence="1">Uncharacterized protein</fullName>
    </submittedName>
</protein>
<proteinExistence type="predicted"/>
<keyword evidence="2" id="KW-1185">Reference proteome</keyword>